<dbReference type="OrthoDB" id="26525at2759"/>
<sequence length="169" mass="19569">MSTKPQKFFASSPLASENTDPPNPALKWLFEEKDQDGDNTISFSELKDFLQEIFKSRTLQPNNNDNTTAAIMKEFDIDNDEKITMDEFVSGMSKWLDDTKNTINKKYSVKSLKGLYQILKSWVQKKREEREMMKHLIRFKFDTSSTSHGLTRFTFCSKSISSHATCTNQ</sequence>
<keyword evidence="5" id="KW-1185">Reference proteome</keyword>
<comment type="caution">
    <text evidence="4">The sequence shown here is derived from an EMBL/GenBank/DDBJ whole genome shotgun (WGS) entry which is preliminary data.</text>
</comment>
<dbReference type="InterPro" id="IPR018247">
    <property type="entry name" value="EF_Hand_1_Ca_BS"/>
</dbReference>
<feature type="domain" description="EF-hand" evidence="3">
    <location>
        <begin position="63"/>
        <end position="98"/>
    </location>
</feature>
<name>A0A9N7NNF8_STRHE</name>
<evidence type="ECO:0000256" key="1">
    <source>
        <dbReference type="ARBA" id="ARBA00022837"/>
    </source>
</evidence>
<protein>
    <submittedName>
        <fullName evidence="4">Probable calcium-binding protein CML23</fullName>
    </submittedName>
</protein>
<dbReference type="AlphaFoldDB" id="A0A9N7NNF8"/>
<reference evidence="4" key="1">
    <citation type="submission" date="2019-12" db="EMBL/GenBank/DDBJ databases">
        <authorList>
            <person name="Scholes J."/>
        </authorList>
    </citation>
    <scope>NUCLEOTIDE SEQUENCE</scope>
</reference>
<evidence type="ECO:0000313" key="4">
    <source>
        <dbReference type="EMBL" id="CAA0835538.1"/>
    </source>
</evidence>
<evidence type="ECO:0000256" key="2">
    <source>
        <dbReference type="SAM" id="MobiDB-lite"/>
    </source>
</evidence>
<evidence type="ECO:0000259" key="3">
    <source>
        <dbReference type="PROSITE" id="PS50222"/>
    </source>
</evidence>
<proteinExistence type="predicted"/>
<keyword evidence="1" id="KW-0106">Calcium</keyword>
<dbReference type="InterPro" id="IPR011992">
    <property type="entry name" value="EF-hand-dom_pair"/>
</dbReference>
<evidence type="ECO:0000313" key="5">
    <source>
        <dbReference type="Proteomes" id="UP001153555"/>
    </source>
</evidence>
<accession>A0A9N7NNF8</accession>
<dbReference type="SMART" id="SM00054">
    <property type="entry name" value="EFh"/>
    <property type="match status" value="2"/>
</dbReference>
<dbReference type="Proteomes" id="UP001153555">
    <property type="component" value="Unassembled WGS sequence"/>
</dbReference>
<dbReference type="EMBL" id="CACSLK010029344">
    <property type="protein sequence ID" value="CAA0835538.1"/>
    <property type="molecule type" value="Genomic_DNA"/>
</dbReference>
<feature type="domain" description="EF-hand" evidence="3">
    <location>
        <begin position="21"/>
        <end position="56"/>
    </location>
</feature>
<organism evidence="4 5">
    <name type="scientific">Striga hermonthica</name>
    <name type="common">Purple witchweed</name>
    <name type="synonym">Buchnera hermonthica</name>
    <dbReference type="NCBI Taxonomy" id="68872"/>
    <lineage>
        <taxon>Eukaryota</taxon>
        <taxon>Viridiplantae</taxon>
        <taxon>Streptophyta</taxon>
        <taxon>Embryophyta</taxon>
        <taxon>Tracheophyta</taxon>
        <taxon>Spermatophyta</taxon>
        <taxon>Magnoliopsida</taxon>
        <taxon>eudicotyledons</taxon>
        <taxon>Gunneridae</taxon>
        <taxon>Pentapetalae</taxon>
        <taxon>asterids</taxon>
        <taxon>lamiids</taxon>
        <taxon>Lamiales</taxon>
        <taxon>Orobanchaceae</taxon>
        <taxon>Buchnereae</taxon>
        <taxon>Striga</taxon>
    </lineage>
</organism>
<dbReference type="GO" id="GO:0005509">
    <property type="term" value="F:calcium ion binding"/>
    <property type="evidence" value="ECO:0007669"/>
    <property type="project" value="InterPro"/>
</dbReference>
<gene>
    <name evidence="4" type="ORF">SHERM_02908</name>
</gene>
<dbReference type="CDD" id="cd00051">
    <property type="entry name" value="EFh"/>
    <property type="match status" value="1"/>
</dbReference>
<dbReference type="SUPFAM" id="SSF47473">
    <property type="entry name" value="EF-hand"/>
    <property type="match status" value="1"/>
</dbReference>
<dbReference type="PROSITE" id="PS00018">
    <property type="entry name" value="EF_HAND_1"/>
    <property type="match status" value="1"/>
</dbReference>
<dbReference type="InterPro" id="IPR002048">
    <property type="entry name" value="EF_hand_dom"/>
</dbReference>
<dbReference type="Pfam" id="PF13499">
    <property type="entry name" value="EF-hand_7"/>
    <property type="match status" value="1"/>
</dbReference>
<dbReference type="PROSITE" id="PS50222">
    <property type="entry name" value="EF_HAND_2"/>
    <property type="match status" value="2"/>
</dbReference>
<feature type="region of interest" description="Disordered" evidence="2">
    <location>
        <begin position="1"/>
        <end position="24"/>
    </location>
</feature>
<dbReference type="Gene3D" id="1.10.238.10">
    <property type="entry name" value="EF-hand"/>
    <property type="match status" value="1"/>
</dbReference>